<evidence type="ECO:0000256" key="1">
    <source>
        <dbReference type="ARBA" id="ARBA00004418"/>
    </source>
</evidence>
<organism evidence="6 7">
    <name type="scientific">Candidatus Caccosoma faecigallinarum</name>
    <dbReference type="NCBI Taxonomy" id="2840720"/>
    <lineage>
        <taxon>Bacteria</taxon>
        <taxon>Bacillati</taxon>
        <taxon>Bacillota</taxon>
        <taxon>Bacillota incertae sedis</taxon>
        <taxon>Candidatus Caccosoma</taxon>
    </lineage>
</organism>
<feature type="chain" id="PRO_5039701725" evidence="4">
    <location>
        <begin position="20"/>
        <end position="330"/>
    </location>
</feature>
<reference evidence="6" key="1">
    <citation type="submission" date="2020-10" db="EMBL/GenBank/DDBJ databases">
        <authorList>
            <person name="Gilroy R."/>
        </authorList>
    </citation>
    <scope>NUCLEOTIDE SEQUENCE</scope>
    <source>
        <strain evidence="6">14508</strain>
    </source>
</reference>
<dbReference type="Gene3D" id="3.40.190.10">
    <property type="entry name" value="Periplasmic binding protein-like II"/>
    <property type="match status" value="2"/>
</dbReference>
<dbReference type="SUPFAM" id="SSF53850">
    <property type="entry name" value="Periplasmic binding protein-like II"/>
    <property type="match status" value="1"/>
</dbReference>
<comment type="caution">
    <text evidence="6">The sequence shown here is derived from an EMBL/GenBank/DDBJ whole genome shotgun (WGS) entry which is preliminary data.</text>
</comment>
<dbReference type="EMBL" id="DVKI01000045">
    <property type="protein sequence ID" value="HIT17039.1"/>
    <property type="molecule type" value="Genomic_DNA"/>
</dbReference>
<keyword evidence="3 4" id="KW-0732">Signal</keyword>
<dbReference type="InterPro" id="IPR015168">
    <property type="entry name" value="SsuA/THI5"/>
</dbReference>
<sequence>MKKKIFSLFLLFLFAPVLLTSCKSENEITVAEVTHSIFYAPFYVAQNKGFFEDEGLEVKTITTPGADKTMAALLSKEAQIGLMGPEASVYVYNNGQKNYAINFAQLTQKDGSFLVSREKYENFTYDDLKGHTIIGGRKGGMPEMILEYVLKTKGYEIGRDDPSKEIHIRTDIAFDVMGGAFSSGEGDFVTLFEPAATQMEKLNLGYIVSSLGEESGEIPYTCFSALKSYHQSNEEQIQKFTNAIYKALIWVHENDAETVAKAIQKNFTSSDLEEITTVVARYKSIEAWPDTLTLSEESFDKLQEIVEMAGELTKRAPYDELVTTKYSEKV</sequence>
<name>A0A9D1G7M2_9FIRM</name>
<feature type="signal peptide" evidence="4">
    <location>
        <begin position="1"/>
        <end position="19"/>
    </location>
</feature>
<dbReference type="PANTHER" id="PTHR30024:SF47">
    <property type="entry name" value="TAURINE-BINDING PERIPLASMIC PROTEIN"/>
    <property type="match status" value="1"/>
</dbReference>
<evidence type="ECO:0000256" key="2">
    <source>
        <dbReference type="ARBA" id="ARBA00010742"/>
    </source>
</evidence>
<evidence type="ECO:0000313" key="6">
    <source>
        <dbReference type="EMBL" id="HIT17039.1"/>
    </source>
</evidence>
<dbReference type="Proteomes" id="UP000886893">
    <property type="component" value="Unassembled WGS sequence"/>
</dbReference>
<dbReference type="PANTHER" id="PTHR30024">
    <property type="entry name" value="ALIPHATIC SULFONATES-BINDING PROTEIN-RELATED"/>
    <property type="match status" value="1"/>
</dbReference>
<dbReference type="GO" id="GO:0042597">
    <property type="term" value="C:periplasmic space"/>
    <property type="evidence" value="ECO:0007669"/>
    <property type="project" value="UniProtKB-SubCell"/>
</dbReference>
<dbReference type="PROSITE" id="PS51257">
    <property type="entry name" value="PROKAR_LIPOPROTEIN"/>
    <property type="match status" value="1"/>
</dbReference>
<dbReference type="Pfam" id="PF09084">
    <property type="entry name" value="NMT1"/>
    <property type="match status" value="1"/>
</dbReference>
<evidence type="ECO:0000313" key="7">
    <source>
        <dbReference type="Proteomes" id="UP000886893"/>
    </source>
</evidence>
<dbReference type="AlphaFoldDB" id="A0A9D1G7M2"/>
<evidence type="ECO:0000259" key="5">
    <source>
        <dbReference type="Pfam" id="PF09084"/>
    </source>
</evidence>
<proteinExistence type="inferred from homology"/>
<feature type="domain" description="SsuA/THI5-like" evidence="5">
    <location>
        <begin position="40"/>
        <end position="256"/>
    </location>
</feature>
<comment type="similarity">
    <text evidence="2">Belongs to the bacterial solute-binding protein SsuA/TauA family.</text>
</comment>
<protein>
    <submittedName>
        <fullName evidence="6">ABC transporter substrate-binding protein</fullName>
    </submittedName>
</protein>
<evidence type="ECO:0000256" key="4">
    <source>
        <dbReference type="SAM" id="SignalP"/>
    </source>
</evidence>
<comment type="subcellular location">
    <subcellularLocation>
        <location evidence="1">Periplasm</location>
    </subcellularLocation>
</comment>
<evidence type="ECO:0000256" key="3">
    <source>
        <dbReference type="ARBA" id="ARBA00022729"/>
    </source>
</evidence>
<gene>
    <name evidence="6" type="ORF">IAD04_01490</name>
</gene>
<reference evidence="6" key="2">
    <citation type="journal article" date="2021" name="PeerJ">
        <title>Extensive microbial diversity within the chicken gut microbiome revealed by metagenomics and culture.</title>
        <authorList>
            <person name="Gilroy R."/>
            <person name="Ravi A."/>
            <person name="Getino M."/>
            <person name="Pursley I."/>
            <person name="Horton D.L."/>
            <person name="Alikhan N.F."/>
            <person name="Baker D."/>
            <person name="Gharbi K."/>
            <person name="Hall N."/>
            <person name="Watson M."/>
            <person name="Adriaenssens E.M."/>
            <person name="Foster-Nyarko E."/>
            <person name="Jarju S."/>
            <person name="Secka A."/>
            <person name="Antonio M."/>
            <person name="Oren A."/>
            <person name="Chaudhuri R.R."/>
            <person name="La Ragione R."/>
            <person name="Hildebrand F."/>
            <person name="Pallen M.J."/>
        </authorList>
    </citation>
    <scope>NUCLEOTIDE SEQUENCE</scope>
    <source>
        <strain evidence="6">14508</strain>
    </source>
</reference>
<accession>A0A9D1G7M2</accession>